<dbReference type="GO" id="GO:0009002">
    <property type="term" value="F:serine-type D-Ala-D-Ala carboxypeptidase activity"/>
    <property type="evidence" value="ECO:0007669"/>
    <property type="project" value="UniProtKB-EC"/>
</dbReference>
<evidence type="ECO:0000256" key="3">
    <source>
        <dbReference type="SAM" id="MobiDB-lite"/>
    </source>
</evidence>
<reference evidence="5 6" key="1">
    <citation type="submission" date="2020-06" db="EMBL/GenBank/DDBJ databases">
        <title>Actinomadura xiongansis sp. nov., isolated from soil of Baiyangdian.</title>
        <authorList>
            <person name="Zhang X."/>
        </authorList>
    </citation>
    <scope>NUCLEOTIDE SEQUENCE [LARGE SCALE GENOMIC DNA]</scope>
    <source>
        <strain evidence="5 6">HBUM206468</strain>
    </source>
</reference>
<gene>
    <name evidence="5" type="primary">dacB</name>
    <name evidence="5" type="ORF">HKK74_22795</name>
</gene>
<dbReference type="InterPro" id="IPR000667">
    <property type="entry name" value="Peptidase_S13"/>
</dbReference>
<feature type="chain" id="PRO_5046934261" evidence="4">
    <location>
        <begin position="24"/>
        <end position="565"/>
    </location>
</feature>
<dbReference type="Gene3D" id="3.50.80.20">
    <property type="entry name" value="D-Ala-D-Ala carboxypeptidase C, peptidase S13"/>
    <property type="match status" value="1"/>
</dbReference>
<dbReference type="EMBL" id="JABVEC010000018">
    <property type="protein sequence ID" value="MBC6468301.1"/>
    <property type="molecule type" value="Genomic_DNA"/>
</dbReference>
<comment type="caution">
    <text evidence="5">The sequence shown here is derived from an EMBL/GenBank/DDBJ whole genome shotgun (WGS) entry which is preliminary data.</text>
</comment>
<keyword evidence="5" id="KW-0121">Carboxypeptidase</keyword>
<feature type="signal peptide" evidence="4">
    <location>
        <begin position="1"/>
        <end position="23"/>
    </location>
</feature>
<keyword evidence="4" id="KW-0732">Signal</keyword>
<dbReference type="NCBIfam" id="TIGR00666">
    <property type="entry name" value="PBP4"/>
    <property type="match status" value="1"/>
</dbReference>
<feature type="region of interest" description="Disordered" evidence="3">
    <location>
        <begin position="58"/>
        <end position="79"/>
    </location>
</feature>
<dbReference type="Pfam" id="PF02113">
    <property type="entry name" value="Peptidase_S13"/>
    <property type="match status" value="1"/>
</dbReference>
<name>A0ABR7LTX9_9ACTN</name>
<evidence type="ECO:0000256" key="4">
    <source>
        <dbReference type="SAM" id="SignalP"/>
    </source>
</evidence>
<sequence length="565" mass="57469">MRRSMLAGLAIAVTAGLTTAATAAGTPVAASATGAPGGHPMTASAKVPVTALAAPHVARTPAQRTPAQGTGLGAPRPDGDLRTDLDAILSDARLTGARAGVVVRDARTGKDLYARGADAQMMPASNQKLQTAAAAFGVLGPGYTFRTSVLAGGPRRAGTLTGDLVLKGTGDPTLRAADYDGLAAAVAAKGITRVTGRLVADDTWFDDRRLAPGWDPADEPYSYASQVSALTVSADSDFNVGSVRVDVSPGTQGGPVDVALAPATGHVTIDDRATTGAPGSASTLSITRLPGTNVIRLTGSHPAGGATVRTLRTVDNPSLYAADVFRRALTAHGVSVAGPTARAAAPRTATTITTRTSMPLSSLAVPFLKLSNNNIAEILVKAMGRKSGGEGSWRAGLPVVAKYVKTLGVEASRLNLADGSGLSRSNRATPALAGQLLRGARSKTWFPAFYNALPIAGQADPWVGGTLATRMSGTPAAGNVRAKTGTLTGATALSGYVKNPAGRRLIFSIMLNDYAGAAPKDLEDRIAIRLATGKLVGPAATPRTTGRPLHVRPGAELECSWTGTC</sequence>
<protein>
    <submittedName>
        <fullName evidence="5">D-alanyl-D-alanine carboxypeptidase/D-alanyl-D-alanine-endopeptidase</fullName>
        <ecNumber evidence="5">3.4.16.4</ecNumber>
    </submittedName>
</protein>
<dbReference type="Gene3D" id="3.40.710.10">
    <property type="entry name" value="DD-peptidase/beta-lactamase superfamily"/>
    <property type="match status" value="2"/>
</dbReference>
<organism evidence="5 6">
    <name type="scientific">Actinomadura alba</name>
    <dbReference type="NCBI Taxonomy" id="406431"/>
    <lineage>
        <taxon>Bacteria</taxon>
        <taxon>Bacillati</taxon>
        <taxon>Actinomycetota</taxon>
        <taxon>Actinomycetes</taxon>
        <taxon>Streptosporangiales</taxon>
        <taxon>Thermomonosporaceae</taxon>
        <taxon>Actinomadura</taxon>
    </lineage>
</organism>
<dbReference type="InterPro" id="IPR012338">
    <property type="entry name" value="Beta-lactam/transpept-like"/>
</dbReference>
<dbReference type="Proteomes" id="UP000805614">
    <property type="component" value="Unassembled WGS sequence"/>
</dbReference>
<evidence type="ECO:0000313" key="6">
    <source>
        <dbReference type="Proteomes" id="UP000805614"/>
    </source>
</evidence>
<dbReference type="SUPFAM" id="SSF56601">
    <property type="entry name" value="beta-lactamase/transpeptidase-like"/>
    <property type="match status" value="1"/>
</dbReference>
<keyword evidence="6" id="KW-1185">Reference proteome</keyword>
<proteinExistence type="inferred from homology"/>
<evidence type="ECO:0000256" key="1">
    <source>
        <dbReference type="ARBA" id="ARBA00006096"/>
    </source>
</evidence>
<evidence type="ECO:0000256" key="2">
    <source>
        <dbReference type="ARBA" id="ARBA00022801"/>
    </source>
</evidence>
<comment type="similarity">
    <text evidence="1">Belongs to the peptidase S13 family.</text>
</comment>
<dbReference type="PANTHER" id="PTHR30023">
    <property type="entry name" value="D-ALANYL-D-ALANINE CARBOXYPEPTIDASE"/>
    <property type="match status" value="1"/>
</dbReference>
<keyword evidence="5" id="KW-0645">Protease</keyword>
<dbReference type="EC" id="3.4.16.4" evidence="5"/>
<dbReference type="RefSeq" id="WP_187245317.1">
    <property type="nucleotide sequence ID" value="NZ_BAAAOK010000015.1"/>
</dbReference>
<evidence type="ECO:0000313" key="5">
    <source>
        <dbReference type="EMBL" id="MBC6468301.1"/>
    </source>
</evidence>
<dbReference type="PANTHER" id="PTHR30023:SF0">
    <property type="entry name" value="PENICILLIN-SENSITIVE CARBOXYPEPTIDASE A"/>
    <property type="match status" value="1"/>
</dbReference>
<accession>A0ABR7LTX9</accession>
<keyword evidence="2 5" id="KW-0378">Hydrolase</keyword>
<dbReference type="PRINTS" id="PR00922">
    <property type="entry name" value="DADACBPTASE3"/>
</dbReference>